<dbReference type="AlphaFoldDB" id="A0A5K3EUE4"/>
<feature type="region of interest" description="Disordered" evidence="1">
    <location>
        <begin position="415"/>
        <end position="437"/>
    </location>
</feature>
<dbReference type="WBParaSite" id="MCU_002732-RB">
    <property type="protein sequence ID" value="MCU_002732-RB"/>
    <property type="gene ID" value="MCU_002732"/>
</dbReference>
<organism evidence="2">
    <name type="scientific">Mesocestoides corti</name>
    <name type="common">Flatworm</name>
    <dbReference type="NCBI Taxonomy" id="53468"/>
    <lineage>
        <taxon>Eukaryota</taxon>
        <taxon>Metazoa</taxon>
        <taxon>Spiralia</taxon>
        <taxon>Lophotrochozoa</taxon>
        <taxon>Platyhelminthes</taxon>
        <taxon>Cestoda</taxon>
        <taxon>Eucestoda</taxon>
        <taxon>Cyclophyllidea</taxon>
        <taxon>Mesocestoididae</taxon>
        <taxon>Mesocestoides</taxon>
    </lineage>
</organism>
<proteinExistence type="predicted"/>
<name>A0A5K3EUE4_MESCO</name>
<evidence type="ECO:0000256" key="1">
    <source>
        <dbReference type="SAM" id="MobiDB-lite"/>
    </source>
</evidence>
<evidence type="ECO:0000313" key="2">
    <source>
        <dbReference type="WBParaSite" id="MCU_002732-RB"/>
    </source>
</evidence>
<reference evidence="2" key="1">
    <citation type="submission" date="2019-11" db="UniProtKB">
        <authorList>
            <consortium name="WormBaseParasite"/>
        </authorList>
    </citation>
    <scope>IDENTIFICATION</scope>
</reference>
<accession>A0A5K3EUE4</accession>
<feature type="compositionally biased region" description="Low complexity" evidence="1">
    <location>
        <begin position="415"/>
        <end position="426"/>
    </location>
</feature>
<protein>
    <submittedName>
        <fullName evidence="2">Protein MON2 homolog</fullName>
    </submittedName>
</protein>
<sequence>VLAICLAASANHLLKCAESTAQLITWLNRVVSLLELETGVEASPTAKPSAPLYSYHHADLLALVCLLLPRLLPPHETADLHERLLNLCLEIVRDVAALSRVAPVESQVFIQAMNVLGSIWSNFDSLHLATLLVNSGILNNLLVVFNECSTKFDGAEFCQAIVRLLLRVLLPPTAAPGTSDLSQSSGEGVESSRECLPRALAELVASYADVLIRGLRLPPTDKLMVWLAQEEACESAEAASSEGAANGPWHELVLSELRLISLLCAQLGGACEAGPLGSLLSSFLLENHDQLSALLALPSSTTSAAATAAAAVNDVGSARPSMALLLIAAVLDLYWFAMHSSTAATSLISCKCVASVTLFADGRPSCRVDRLLPPMGASIDLPADVWTSVFNAIVQLTQHYTTILLLRPGFPDLPSSTTTTTSTTSTKQGTANSVETRPFKGESRASLDLNLLPVIKLLNSCLRLLIVQTPSLGDLSFASASEIAAMTPVTVLNFAPPSVESSNALTFGTLFSIARSTSQLIVNHHQFRPAATDPCASRRAEFLSLLVELNELAFSLIYAQATIWLMNPRIDPSDKHTVSWGLAVEFQSYNFLGRSSRRSMRVRGRRSSLSSGKMSAVETPVKNPLPLSKLVRDSPLAGETADTSGQLLADQLSFLAFTERFSDLIK</sequence>